<dbReference type="Proteomes" id="UP000838763">
    <property type="component" value="Unassembled WGS sequence"/>
</dbReference>
<sequence>MADILSIVGLATTITTNLIAVAKKKEARRERSRQFTRTLVRQLSNEGYNAVVVAGPWRAWGYEASSDHAFEGKHYTLFAAPKDRVMIVENRGDGGFENWALCGSNWVRWGKIVKFHPSWNSATMGTPYEIRHPNDFPGWPE</sequence>
<reference evidence="1" key="1">
    <citation type="submission" date="2022-11" db="EMBL/GenBank/DDBJ databases">
        <authorList>
            <person name="Scott C."/>
            <person name="Bruce N."/>
        </authorList>
    </citation>
    <scope>NUCLEOTIDE SEQUENCE</scope>
</reference>
<evidence type="ECO:0000313" key="1">
    <source>
        <dbReference type="EMBL" id="CAI4212823.1"/>
    </source>
</evidence>
<comment type="caution">
    <text evidence="1">The sequence shown here is derived from an EMBL/GenBank/DDBJ whole genome shotgun (WGS) entry which is preliminary data.</text>
</comment>
<organism evidence="1 2">
    <name type="scientific">Parascedosporium putredinis</name>
    <dbReference type="NCBI Taxonomy" id="1442378"/>
    <lineage>
        <taxon>Eukaryota</taxon>
        <taxon>Fungi</taxon>
        <taxon>Dikarya</taxon>
        <taxon>Ascomycota</taxon>
        <taxon>Pezizomycotina</taxon>
        <taxon>Sordariomycetes</taxon>
        <taxon>Hypocreomycetidae</taxon>
        <taxon>Microascales</taxon>
        <taxon>Microascaceae</taxon>
        <taxon>Parascedosporium</taxon>
    </lineage>
</organism>
<evidence type="ECO:0000313" key="2">
    <source>
        <dbReference type="Proteomes" id="UP000838763"/>
    </source>
</evidence>
<dbReference type="AlphaFoldDB" id="A0A9P1GZS1"/>
<dbReference type="OrthoDB" id="5401179at2759"/>
<gene>
    <name evidence="1" type="ORF">PPNO1_LOCUS2570</name>
</gene>
<name>A0A9P1GZS1_9PEZI</name>
<keyword evidence="2" id="KW-1185">Reference proteome</keyword>
<protein>
    <submittedName>
        <fullName evidence="1">Uncharacterized protein</fullName>
    </submittedName>
</protein>
<accession>A0A9P1GZS1</accession>
<dbReference type="EMBL" id="CALLCH030000006">
    <property type="protein sequence ID" value="CAI4212823.1"/>
    <property type="molecule type" value="Genomic_DNA"/>
</dbReference>
<proteinExistence type="predicted"/>